<protein>
    <submittedName>
        <fullName evidence="1">Uncharacterized protein</fullName>
    </submittedName>
</protein>
<reference evidence="1" key="2">
    <citation type="submission" date="2020-11" db="EMBL/GenBank/DDBJ databases">
        <authorList>
            <person name="McCartney M.A."/>
            <person name="Auch B."/>
            <person name="Kono T."/>
            <person name="Mallez S."/>
            <person name="Becker A."/>
            <person name="Gohl D.M."/>
            <person name="Silverstein K.A.T."/>
            <person name="Koren S."/>
            <person name="Bechman K.B."/>
            <person name="Herman A."/>
            <person name="Abrahante J.E."/>
            <person name="Garbe J."/>
        </authorList>
    </citation>
    <scope>NUCLEOTIDE SEQUENCE</scope>
    <source>
        <strain evidence="1">Duluth1</strain>
        <tissue evidence="1">Whole animal</tissue>
    </source>
</reference>
<dbReference type="EMBL" id="JAIWYP010000008">
    <property type="protein sequence ID" value="KAH3783421.1"/>
    <property type="molecule type" value="Genomic_DNA"/>
</dbReference>
<proteinExistence type="predicted"/>
<name>A0A9D4EPI1_DREPO</name>
<accession>A0A9D4EPI1</accession>
<keyword evidence="2" id="KW-1185">Reference proteome</keyword>
<sequence>MNKRWPQNRGCDTVHGNCINCINFETSQAVFCHSPQITSVSLTPRSSSDAIRFDAEINPDRNPDDTVRRRCLTNAERFRVIRCQYWNCPVNIGIFLNVFPVERLY</sequence>
<evidence type="ECO:0000313" key="2">
    <source>
        <dbReference type="Proteomes" id="UP000828390"/>
    </source>
</evidence>
<dbReference type="Proteomes" id="UP000828390">
    <property type="component" value="Unassembled WGS sequence"/>
</dbReference>
<evidence type="ECO:0000313" key="1">
    <source>
        <dbReference type="EMBL" id="KAH3783421.1"/>
    </source>
</evidence>
<organism evidence="1 2">
    <name type="scientific">Dreissena polymorpha</name>
    <name type="common">Zebra mussel</name>
    <name type="synonym">Mytilus polymorpha</name>
    <dbReference type="NCBI Taxonomy" id="45954"/>
    <lineage>
        <taxon>Eukaryota</taxon>
        <taxon>Metazoa</taxon>
        <taxon>Spiralia</taxon>
        <taxon>Lophotrochozoa</taxon>
        <taxon>Mollusca</taxon>
        <taxon>Bivalvia</taxon>
        <taxon>Autobranchia</taxon>
        <taxon>Heteroconchia</taxon>
        <taxon>Euheterodonta</taxon>
        <taxon>Imparidentia</taxon>
        <taxon>Neoheterodontei</taxon>
        <taxon>Myida</taxon>
        <taxon>Dreissenoidea</taxon>
        <taxon>Dreissenidae</taxon>
        <taxon>Dreissena</taxon>
    </lineage>
</organism>
<dbReference type="AlphaFoldDB" id="A0A9D4EPI1"/>
<gene>
    <name evidence="1" type="ORF">DPMN_161359</name>
</gene>
<reference evidence="1" key="1">
    <citation type="journal article" date="2019" name="bioRxiv">
        <title>The Genome of the Zebra Mussel, Dreissena polymorpha: A Resource for Invasive Species Research.</title>
        <authorList>
            <person name="McCartney M.A."/>
            <person name="Auch B."/>
            <person name="Kono T."/>
            <person name="Mallez S."/>
            <person name="Zhang Y."/>
            <person name="Obille A."/>
            <person name="Becker A."/>
            <person name="Abrahante J.E."/>
            <person name="Garbe J."/>
            <person name="Badalamenti J.P."/>
            <person name="Herman A."/>
            <person name="Mangelson H."/>
            <person name="Liachko I."/>
            <person name="Sullivan S."/>
            <person name="Sone E.D."/>
            <person name="Koren S."/>
            <person name="Silverstein K.A.T."/>
            <person name="Beckman K.B."/>
            <person name="Gohl D.M."/>
        </authorList>
    </citation>
    <scope>NUCLEOTIDE SEQUENCE</scope>
    <source>
        <strain evidence="1">Duluth1</strain>
        <tissue evidence="1">Whole animal</tissue>
    </source>
</reference>
<comment type="caution">
    <text evidence="1">The sequence shown here is derived from an EMBL/GenBank/DDBJ whole genome shotgun (WGS) entry which is preliminary data.</text>
</comment>